<gene>
    <name evidence="1" type="ORF">HRI_003859100</name>
</gene>
<proteinExistence type="predicted"/>
<evidence type="ECO:0000313" key="2">
    <source>
        <dbReference type="Proteomes" id="UP001165190"/>
    </source>
</evidence>
<dbReference type="EMBL" id="BSYR01000035">
    <property type="protein sequence ID" value="GMJ01899.1"/>
    <property type="molecule type" value="Genomic_DNA"/>
</dbReference>
<dbReference type="SUPFAM" id="SSF52058">
    <property type="entry name" value="L domain-like"/>
    <property type="match status" value="1"/>
</dbReference>
<sequence length="169" mass="19220">MHDLVHDLALSMAQIEVSSFDRDSNDNVQHIWFDFSEHSASQLPNHMGHLRTLMFDPYGEPMAGGESFIAKSISNSKHLRLLCCNLDQLLNKVRYSNHLKHLSLTANRTLGLPDSVCNLQRLETLNLLEELPKDIRYLISLRELLLRTRQTSLQGNGIGCLTSLRTLLL</sequence>
<organism evidence="1 2">
    <name type="scientific">Hibiscus trionum</name>
    <name type="common">Flower of an hour</name>
    <dbReference type="NCBI Taxonomy" id="183268"/>
    <lineage>
        <taxon>Eukaryota</taxon>
        <taxon>Viridiplantae</taxon>
        <taxon>Streptophyta</taxon>
        <taxon>Embryophyta</taxon>
        <taxon>Tracheophyta</taxon>
        <taxon>Spermatophyta</taxon>
        <taxon>Magnoliopsida</taxon>
        <taxon>eudicotyledons</taxon>
        <taxon>Gunneridae</taxon>
        <taxon>Pentapetalae</taxon>
        <taxon>rosids</taxon>
        <taxon>malvids</taxon>
        <taxon>Malvales</taxon>
        <taxon>Malvaceae</taxon>
        <taxon>Malvoideae</taxon>
        <taxon>Hibiscus</taxon>
    </lineage>
</organism>
<dbReference type="PANTHER" id="PTHR47186">
    <property type="entry name" value="LEUCINE-RICH REPEAT-CONTAINING PROTEIN 57"/>
    <property type="match status" value="1"/>
</dbReference>
<keyword evidence="2" id="KW-1185">Reference proteome</keyword>
<name>A0A9W7MHB5_HIBTR</name>
<dbReference type="AlphaFoldDB" id="A0A9W7MHB5"/>
<comment type="caution">
    <text evidence="1">The sequence shown here is derived from an EMBL/GenBank/DDBJ whole genome shotgun (WGS) entry which is preliminary data.</text>
</comment>
<dbReference type="InterPro" id="IPR032675">
    <property type="entry name" value="LRR_dom_sf"/>
</dbReference>
<reference evidence="1" key="1">
    <citation type="submission" date="2023-05" db="EMBL/GenBank/DDBJ databases">
        <title>Genome and transcriptome analyses reveal genes involved in the formation of fine ridges on petal epidermal cells in Hibiscus trionum.</title>
        <authorList>
            <person name="Koshimizu S."/>
            <person name="Masuda S."/>
            <person name="Ishii T."/>
            <person name="Shirasu K."/>
            <person name="Hoshino A."/>
            <person name="Arita M."/>
        </authorList>
    </citation>
    <scope>NUCLEOTIDE SEQUENCE</scope>
    <source>
        <strain evidence="1">Hamamatsu line</strain>
    </source>
</reference>
<evidence type="ECO:0000313" key="1">
    <source>
        <dbReference type="EMBL" id="GMJ01899.1"/>
    </source>
</evidence>
<dbReference type="Proteomes" id="UP001165190">
    <property type="component" value="Unassembled WGS sequence"/>
</dbReference>
<dbReference type="Gene3D" id="3.80.10.10">
    <property type="entry name" value="Ribonuclease Inhibitor"/>
    <property type="match status" value="1"/>
</dbReference>
<dbReference type="OrthoDB" id="1001576at2759"/>
<dbReference type="PANTHER" id="PTHR47186:SF53">
    <property type="entry name" value="RX N-TERMINAL DOMAIN-CONTAINING PROTEIN"/>
    <property type="match status" value="1"/>
</dbReference>
<protein>
    <submittedName>
        <fullName evidence="1">Uncharacterized protein</fullName>
    </submittedName>
</protein>
<accession>A0A9W7MHB5</accession>